<accession>A0A830E2P2</accession>
<reference evidence="6" key="3">
    <citation type="submission" date="2022-09" db="EMBL/GenBank/DDBJ databases">
        <title>Complete genome sequence of Vulcanisaeta souniana.</title>
        <authorList>
            <person name="Kato S."/>
            <person name="Itoh T."/>
            <person name="Ohkuma M."/>
        </authorList>
    </citation>
    <scope>NUCLEOTIDE SEQUENCE [LARGE SCALE GENOMIC DNA]</scope>
    <source>
        <strain evidence="6">JCM 11219</strain>
    </source>
</reference>
<reference evidence="3" key="4">
    <citation type="journal article" date="2023" name="Microbiol. Resour. Announc.">
        <title>Complete Genome Sequence of Vulcanisaeta souniana Strain IC-059, a Hyperthermophilic Archaeon Isolated from Hot Spring Water in Japan.</title>
        <authorList>
            <person name="Kato S."/>
            <person name="Itoh T."/>
            <person name="Wu L."/>
            <person name="Ma J."/>
            <person name="Ohkuma M."/>
        </authorList>
    </citation>
    <scope>NUCLEOTIDE SEQUENCE</scope>
    <source>
        <strain evidence="3">JCM 11219</strain>
    </source>
</reference>
<dbReference type="PANTHER" id="PTHR46112">
    <property type="entry name" value="AMINOPEPTIDASE"/>
    <property type="match status" value="1"/>
</dbReference>
<gene>
    <name evidence="4" type="ORF">GCM10007112_12020</name>
    <name evidence="3" type="ORF">Vsou_24890</name>
</gene>
<evidence type="ECO:0000313" key="3">
    <source>
        <dbReference type="EMBL" id="BDR93396.1"/>
    </source>
</evidence>
<evidence type="ECO:0000259" key="2">
    <source>
        <dbReference type="Pfam" id="PF01321"/>
    </source>
</evidence>
<dbReference type="AlphaFoldDB" id="A0A830E2P2"/>
<dbReference type="CDD" id="cd01066">
    <property type="entry name" value="APP_MetAP"/>
    <property type="match status" value="1"/>
</dbReference>
<dbReference type="InterPro" id="IPR029149">
    <property type="entry name" value="Creatin/AminoP/Spt16_N"/>
</dbReference>
<sequence>MIPRITEGELRHRINALREYMDRNELDAVYITNLPNIFYLTNLYILSTERPFILIVPRDGEITLISPLLEKDRLEFMERVMNSHVVGRRYFYFDFPGDPHVILLIRDWVMELARDYGIKSIGMDNPAGAPSYWGYYGPTLSELLQKTGIEVKPFRDVIENMRLTKNEEEINLIRISGEWAAKAIDIAMNYIRPGKYDWEVAFEASLEASRRLKEYFGDDYMTIKYPEPLDVGFRGQVGEYSAYPHIISIHRRISEGDVLGIGSGPDIGGYSAELERTLFVKYARDSHRDLYEKMMRIREAALMLIRPYGDIKEVDKAVREKAKELGVYEYLRHHVGHGLGIEGHERPFIDIGYEGKFLPGMVFSVEPGIYVPGLGGFRHSDTVLVRKDGIEFLTKYPVEINELIIK</sequence>
<dbReference type="InterPro" id="IPR000994">
    <property type="entry name" value="Pept_M24"/>
</dbReference>
<dbReference type="SUPFAM" id="SSF55920">
    <property type="entry name" value="Creatinase/aminopeptidase"/>
    <property type="match status" value="1"/>
</dbReference>
<evidence type="ECO:0000313" key="5">
    <source>
        <dbReference type="Proteomes" id="UP000657075"/>
    </source>
</evidence>
<dbReference type="InterPro" id="IPR000587">
    <property type="entry name" value="Creatinase_N"/>
</dbReference>
<keyword evidence="6" id="KW-1185">Reference proteome</keyword>
<evidence type="ECO:0000313" key="6">
    <source>
        <dbReference type="Proteomes" id="UP001060771"/>
    </source>
</evidence>
<dbReference type="InterPro" id="IPR036005">
    <property type="entry name" value="Creatinase/aminopeptidase-like"/>
</dbReference>
<dbReference type="Proteomes" id="UP001060771">
    <property type="component" value="Chromosome"/>
</dbReference>
<proteinExistence type="predicted"/>
<feature type="domain" description="Peptidase M24" evidence="1">
    <location>
        <begin position="172"/>
        <end position="386"/>
    </location>
</feature>
<dbReference type="Gene3D" id="3.90.230.10">
    <property type="entry name" value="Creatinase/methionine aminopeptidase superfamily"/>
    <property type="match status" value="1"/>
</dbReference>
<evidence type="ECO:0000259" key="1">
    <source>
        <dbReference type="Pfam" id="PF00557"/>
    </source>
</evidence>
<dbReference type="RefSeq" id="WP_188603136.1">
    <property type="nucleotide sequence ID" value="NZ_AP026830.1"/>
</dbReference>
<dbReference type="OrthoDB" id="1346at2157"/>
<dbReference type="InterPro" id="IPR050659">
    <property type="entry name" value="Peptidase_M24B"/>
</dbReference>
<protein>
    <submittedName>
        <fullName evidence="4">Peptidase M24</fullName>
    </submittedName>
</protein>
<dbReference type="Proteomes" id="UP000657075">
    <property type="component" value="Unassembled WGS sequence"/>
</dbReference>
<dbReference type="PANTHER" id="PTHR46112:SF2">
    <property type="entry name" value="XAA-PRO AMINOPEPTIDASE P-RELATED"/>
    <property type="match status" value="1"/>
</dbReference>
<dbReference type="EMBL" id="BMNM01000004">
    <property type="protein sequence ID" value="GGI76842.1"/>
    <property type="molecule type" value="Genomic_DNA"/>
</dbReference>
<organism evidence="4 5">
    <name type="scientific">Vulcanisaeta souniana JCM 11219</name>
    <dbReference type="NCBI Taxonomy" id="1293586"/>
    <lineage>
        <taxon>Archaea</taxon>
        <taxon>Thermoproteota</taxon>
        <taxon>Thermoprotei</taxon>
        <taxon>Thermoproteales</taxon>
        <taxon>Thermoproteaceae</taxon>
        <taxon>Vulcanisaeta</taxon>
    </lineage>
</organism>
<dbReference type="GeneID" id="76208028"/>
<dbReference type="SUPFAM" id="SSF53092">
    <property type="entry name" value="Creatinase/prolidase N-terminal domain"/>
    <property type="match status" value="1"/>
</dbReference>
<dbReference type="Pfam" id="PF00557">
    <property type="entry name" value="Peptidase_M24"/>
    <property type="match status" value="1"/>
</dbReference>
<feature type="domain" description="Creatinase N-terminal" evidence="2">
    <location>
        <begin position="13"/>
        <end position="163"/>
    </location>
</feature>
<dbReference type="Gene3D" id="3.40.350.10">
    <property type="entry name" value="Creatinase/prolidase N-terminal domain"/>
    <property type="match status" value="1"/>
</dbReference>
<dbReference type="EMBL" id="AP026830">
    <property type="protein sequence ID" value="BDR93396.1"/>
    <property type="molecule type" value="Genomic_DNA"/>
</dbReference>
<evidence type="ECO:0000313" key="4">
    <source>
        <dbReference type="EMBL" id="GGI76842.1"/>
    </source>
</evidence>
<name>A0A830E2P2_9CREN</name>
<dbReference type="Pfam" id="PF01321">
    <property type="entry name" value="Creatinase_N"/>
    <property type="match status" value="1"/>
</dbReference>
<reference evidence="4" key="2">
    <citation type="submission" date="2020-09" db="EMBL/GenBank/DDBJ databases">
        <authorList>
            <person name="Sun Q."/>
            <person name="Ohkuma M."/>
        </authorList>
    </citation>
    <scope>NUCLEOTIDE SEQUENCE</scope>
    <source>
        <strain evidence="4">JCM 11219</strain>
    </source>
</reference>
<reference evidence="4" key="1">
    <citation type="journal article" date="2014" name="Int. J. Syst. Evol. Microbiol.">
        <title>Complete genome sequence of Corynebacterium casei LMG S-19264T (=DSM 44701T), isolated from a smear-ripened cheese.</title>
        <authorList>
            <consortium name="US DOE Joint Genome Institute (JGI-PGF)"/>
            <person name="Walter F."/>
            <person name="Albersmeier A."/>
            <person name="Kalinowski J."/>
            <person name="Ruckert C."/>
        </authorList>
    </citation>
    <scope>NUCLEOTIDE SEQUENCE</scope>
    <source>
        <strain evidence="4">JCM 11219</strain>
    </source>
</reference>